<evidence type="ECO:0000313" key="4">
    <source>
        <dbReference type="EMBL" id="KAK5086837.1"/>
    </source>
</evidence>
<dbReference type="InterPro" id="IPR036380">
    <property type="entry name" value="Isochorismatase-like_sf"/>
</dbReference>
<name>A0AAN7T225_9EURO</name>
<feature type="region of interest" description="Disordered" evidence="2">
    <location>
        <begin position="95"/>
        <end position="116"/>
    </location>
</feature>
<evidence type="ECO:0000259" key="3">
    <source>
        <dbReference type="PROSITE" id="PS51471"/>
    </source>
</evidence>
<dbReference type="GO" id="GO:0051213">
    <property type="term" value="F:dioxygenase activity"/>
    <property type="evidence" value="ECO:0007669"/>
    <property type="project" value="InterPro"/>
</dbReference>
<comment type="similarity">
    <text evidence="1">Belongs to the isochorismatase family.</text>
</comment>
<dbReference type="Proteomes" id="UP001309876">
    <property type="component" value="Unassembled WGS sequence"/>
</dbReference>
<comment type="caution">
    <text evidence="4">The sequence shown here is derived from an EMBL/GenBank/DDBJ whole genome shotgun (WGS) entry which is preliminary data.</text>
</comment>
<dbReference type="PANTHER" id="PTHR31212:SF5">
    <property type="entry name" value="ISOCHORISMATASE FAMILY PROTEIN FAMILY (AFU_ORTHOLOGUE AFUA_3G14500)"/>
    <property type="match status" value="1"/>
</dbReference>
<dbReference type="SUPFAM" id="SSF52499">
    <property type="entry name" value="Isochorismatase-like hydrolases"/>
    <property type="match status" value="1"/>
</dbReference>
<protein>
    <recommendedName>
        <fullName evidence="3">Fe2OG dioxygenase domain-containing protein</fullName>
    </recommendedName>
</protein>
<dbReference type="InterPro" id="IPR027450">
    <property type="entry name" value="AlkB-like"/>
</dbReference>
<sequence>MLFPPASTPRGPKVATKKALLLIDFQNEFTAPAGKLYVPNTATFVSKLPTLANKFREDGEVIWVKTVFQHPCSSLSPQTGGYSILTKSLAEHLAQRPRDDVSTTDNKSIDETRRRRRLPAVQDDDEAFLSPRTPVSERCCLAGTNGSELSSELVSSLDQQKDLILNKFQYSALADFSFLLKLRARLVNDLYICGSLTNIGVHATVLDAAQQGFNVTLIEDCLGFRNYTCHLQAMRQMADDLGASGIDYQELMDDLHGLLGDVIPANRYTREFQISQQQLGGRGQLSRSQKVSQWITTVESDSETEKQPATMQDYRNRSSLRSAGSNVTHDTMPQHNESCIRDADARRPPSRKRSASNREESEEVNRPSSRTSAPDAEPRAEPDSSTKTISASKSLAAQRSIQESPSAISKQNCSTLSAMGQAHSTSHIETAQHSDRRPPAADRASSQPAMTTNSRSPKVDHDVKRRKKKYDPTYLEPDEQVGDGESMVIHDVLSKQEADRAFTKLKNDVTWQNMYHRTGAVPRLVAVQGTIAEDGSIPIYRHPADESPPLLPFDETVDQLRRACEQEVGHKLNHVLIQLYRNGEDNISEHSDKTLDIVRGSSIANLSIGAMRTMTLRTKRSSQPSTTRSTKNGNMAPTAPLPPESEYQPRAAQRIKLPHNSIFVLGEKTNANWLHSIRADKRPMCEKSDDELAFGGERISLTFRHIGTFVDLQNRLIWGQGSTGRTREDARAILKGNEAGVVGEEMIIGFGKENRLSGSEWDWDAVYGKGFDVVNWDVKTGPDETNNNSKERPSDLLAG</sequence>
<reference evidence="4 5" key="1">
    <citation type="submission" date="2023-08" db="EMBL/GenBank/DDBJ databases">
        <title>Black Yeasts Isolated from many extreme environments.</title>
        <authorList>
            <person name="Coleine C."/>
            <person name="Stajich J.E."/>
            <person name="Selbmann L."/>
        </authorList>
    </citation>
    <scope>NUCLEOTIDE SEQUENCE [LARGE SCALE GENOMIC DNA]</scope>
    <source>
        <strain evidence="4 5">CCFEE 5910</strain>
    </source>
</reference>
<feature type="compositionally biased region" description="Basic and acidic residues" evidence="2">
    <location>
        <begin position="789"/>
        <end position="799"/>
    </location>
</feature>
<dbReference type="Pfam" id="PF00857">
    <property type="entry name" value="Isochorismatase"/>
    <property type="match status" value="1"/>
</dbReference>
<dbReference type="AlphaFoldDB" id="A0AAN7T225"/>
<feature type="region of interest" description="Disordered" evidence="2">
    <location>
        <begin position="616"/>
        <end position="645"/>
    </location>
</feature>
<dbReference type="CDD" id="cd00431">
    <property type="entry name" value="cysteine_hydrolases"/>
    <property type="match status" value="1"/>
</dbReference>
<dbReference type="InterPro" id="IPR032854">
    <property type="entry name" value="ALKBH3"/>
</dbReference>
<dbReference type="InterPro" id="IPR005123">
    <property type="entry name" value="Oxoglu/Fe-dep_dioxygenase_dom"/>
</dbReference>
<accession>A0AAN7T225</accession>
<feature type="compositionally biased region" description="Polar residues" evidence="2">
    <location>
        <begin position="621"/>
        <end position="635"/>
    </location>
</feature>
<dbReference type="InterPro" id="IPR037151">
    <property type="entry name" value="AlkB-like_sf"/>
</dbReference>
<feature type="compositionally biased region" description="Basic and acidic residues" evidence="2">
    <location>
        <begin position="95"/>
        <end position="113"/>
    </location>
</feature>
<feature type="compositionally biased region" description="Basic and acidic residues" evidence="2">
    <location>
        <begin position="356"/>
        <end position="365"/>
    </location>
</feature>
<organism evidence="4 5">
    <name type="scientific">Lithohypha guttulata</name>
    <dbReference type="NCBI Taxonomy" id="1690604"/>
    <lineage>
        <taxon>Eukaryota</taxon>
        <taxon>Fungi</taxon>
        <taxon>Dikarya</taxon>
        <taxon>Ascomycota</taxon>
        <taxon>Pezizomycotina</taxon>
        <taxon>Eurotiomycetes</taxon>
        <taxon>Chaetothyriomycetidae</taxon>
        <taxon>Chaetothyriales</taxon>
        <taxon>Trichomeriaceae</taxon>
        <taxon>Lithohypha</taxon>
    </lineage>
</organism>
<evidence type="ECO:0000256" key="2">
    <source>
        <dbReference type="SAM" id="MobiDB-lite"/>
    </source>
</evidence>
<feature type="compositionally biased region" description="Polar residues" evidence="2">
    <location>
        <begin position="444"/>
        <end position="456"/>
    </location>
</feature>
<dbReference type="PROSITE" id="PS51471">
    <property type="entry name" value="FE2OG_OXY"/>
    <property type="match status" value="1"/>
</dbReference>
<gene>
    <name evidence="4" type="ORF">LTR05_004005</name>
</gene>
<dbReference type="EMBL" id="JAVRRJ010000003">
    <property type="protein sequence ID" value="KAK5086837.1"/>
    <property type="molecule type" value="Genomic_DNA"/>
</dbReference>
<evidence type="ECO:0000313" key="5">
    <source>
        <dbReference type="Proteomes" id="UP001309876"/>
    </source>
</evidence>
<feature type="compositionally biased region" description="Basic and acidic residues" evidence="2">
    <location>
        <begin position="338"/>
        <end position="347"/>
    </location>
</feature>
<feature type="region of interest" description="Disordered" evidence="2">
    <location>
        <begin position="778"/>
        <end position="799"/>
    </location>
</feature>
<keyword evidence="5" id="KW-1185">Reference proteome</keyword>
<dbReference type="PANTHER" id="PTHR31212">
    <property type="entry name" value="ALPHA-KETOGLUTARATE-DEPENDENT DIOXYGENASE ALKB HOMOLOG 3"/>
    <property type="match status" value="1"/>
</dbReference>
<evidence type="ECO:0000256" key="1">
    <source>
        <dbReference type="ARBA" id="ARBA00006336"/>
    </source>
</evidence>
<proteinExistence type="inferred from homology"/>
<feature type="compositionally biased region" description="Basic and acidic residues" evidence="2">
    <location>
        <begin position="430"/>
        <end position="440"/>
    </location>
</feature>
<dbReference type="InterPro" id="IPR000868">
    <property type="entry name" value="Isochorismatase-like_dom"/>
</dbReference>
<dbReference type="Gene3D" id="3.40.50.850">
    <property type="entry name" value="Isochorismatase-like"/>
    <property type="match status" value="1"/>
</dbReference>
<dbReference type="Pfam" id="PF13532">
    <property type="entry name" value="2OG-FeII_Oxy_2"/>
    <property type="match status" value="1"/>
</dbReference>
<dbReference type="SUPFAM" id="SSF51197">
    <property type="entry name" value="Clavaminate synthase-like"/>
    <property type="match status" value="1"/>
</dbReference>
<feature type="compositionally biased region" description="Polar residues" evidence="2">
    <location>
        <begin position="317"/>
        <end position="337"/>
    </location>
</feature>
<feature type="region of interest" description="Disordered" evidence="2">
    <location>
        <begin position="296"/>
        <end position="479"/>
    </location>
</feature>
<dbReference type="GO" id="GO:0006307">
    <property type="term" value="P:DNA alkylation repair"/>
    <property type="evidence" value="ECO:0007669"/>
    <property type="project" value="InterPro"/>
</dbReference>
<dbReference type="Gene3D" id="2.60.120.590">
    <property type="entry name" value="Alpha-ketoglutarate-dependent dioxygenase AlkB-like"/>
    <property type="match status" value="1"/>
</dbReference>
<feature type="compositionally biased region" description="Polar residues" evidence="2">
    <location>
        <begin position="385"/>
        <end position="429"/>
    </location>
</feature>
<feature type="domain" description="Fe2OG dioxygenase" evidence="3">
    <location>
        <begin position="571"/>
        <end position="707"/>
    </location>
</feature>